<reference evidence="4 5" key="1">
    <citation type="submission" date="2023-05" db="EMBL/GenBank/DDBJ databases">
        <title>Streptantibioticus silvisoli sp. nov., acidotolerant actinomycetes 1 from pine litter.</title>
        <authorList>
            <person name="Swiecimska M."/>
            <person name="Golinska P."/>
            <person name="Sangal V."/>
            <person name="Wachnowicz B."/>
            <person name="Goodfellow M."/>
        </authorList>
    </citation>
    <scope>NUCLEOTIDE SEQUENCE [LARGE SCALE GENOMIC DNA]</scope>
    <source>
        <strain evidence="4 5">DSM 42109</strain>
    </source>
</reference>
<keyword evidence="4" id="KW-0547">Nucleotide-binding</keyword>
<gene>
    <name evidence="4" type="ORF">NMN56_016555</name>
</gene>
<name>A0ABT6ZWU6_9ACTN</name>
<evidence type="ECO:0000313" key="4">
    <source>
        <dbReference type="EMBL" id="MDJ1133547.1"/>
    </source>
</evidence>
<keyword evidence="5" id="KW-1185">Reference proteome</keyword>
<dbReference type="InterPro" id="IPR036890">
    <property type="entry name" value="HATPase_C_sf"/>
</dbReference>
<feature type="compositionally biased region" description="Basic and acidic residues" evidence="2">
    <location>
        <begin position="172"/>
        <end position="187"/>
    </location>
</feature>
<accession>A0ABT6ZWU6</accession>
<dbReference type="Pfam" id="PF13581">
    <property type="entry name" value="HATPase_c_2"/>
    <property type="match status" value="1"/>
</dbReference>
<proteinExistence type="predicted"/>
<feature type="region of interest" description="Disordered" evidence="2">
    <location>
        <begin position="146"/>
        <end position="187"/>
    </location>
</feature>
<keyword evidence="1" id="KW-0808">Transferase</keyword>
<dbReference type="GO" id="GO:0005524">
    <property type="term" value="F:ATP binding"/>
    <property type="evidence" value="ECO:0007669"/>
    <property type="project" value="UniProtKB-KW"/>
</dbReference>
<keyword evidence="1" id="KW-0723">Serine/threonine-protein kinase</keyword>
<dbReference type="SUPFAM" id="SSF55874">
    <property type="entry name" value="ATPase domain of HSP90 chaperone/DNA topoisomerase II/histidine kinase"/>
    <property type="match status" value="1"/>
</dbReference>
<keyword evidence="4" id="KW-0067">ATP-binding</keyword>
<sequence>MSERTDRVRYPTHKAQAREVRRRAERVLGDWQIHEEVASDVVTVVGELFANAVTHGRVPGREVEVTLRRLVSVVRVEVRDTDPAQPKLHHPQGLTGSLDGQELSESGRGLAIVNILCTWWGCSAEVVGKTVWAEVSLEAVGDRVPITDDLRPEPQGEVTTGGCTVRPPTRQELLEDQDRFTYRSDGT</sequence>
<evidence type="ECO:0000256" key="1">
    <source>
        <dbReference type="ARBA" id="ARBA00022527"/>
    </source>
</evidence>
<dbReference type="RefSeq" id="WP_274039506.1">
    <property type="nucleotide sequence ID" value="NZ_JANCPR020000014.1"/>
</dbReference>
<dbReference type="EMBL" id="JANCPR020000014">
    <property type="protein sequence ID" value="MDJ1133547.1"/>
    <property type="molecule type" value="Genomic_DNA"/>
</dbReference>
<dbReference type="InterPro" id="IPR050267">
    <property type="entry name" value="Anti-sigma-factor_SerPK"/>
</dbReference>
<dbReference type="PANTHER" id="PTHR35526:SF3">
    <property type="entry name" value="ANTI-SIGMA-F FACTOR RSBW"/>
    <property type="match status" value="1"/>
</dbReference>
<dbReference type="InterPro" id="IPR003594">
    <property type="entry name" value="HATPase_dom"/>
</dbReference>
<feature type="domain" description="Histidine kinase/HSP90-like ATPase" evidence="3">
    <location>
        <begin position="12"/>
        <end position="117"/>
    </location>
</feature>
<organism evidence="4 5">
    <name type="scientific">Streptomyces iconiensis</name>
    <dbReference type="NCBI Taxonomy" id="1384038"/>
    <lineage>
        <taxon>Bacteria</taxon>
        <taxon>Bacillati</taxon>
        <taxon>Actinomycetota</taxon>
        <taxon>Actinomycetes</taxon>
        <taxon>Kitasatosporales</taxon>
        <taxon>Streptomycetaceae</taxon>
        <taxon>Streptomyces</taxon>
    </lineage>
</organism>
<dbReference type="Gene3D" id="3.30.565.10">
    <property type="entry name" value="Histidine kinase-like ATPase, C-terminal domain"/>
    <property type="match status" value="1"/>
</dbReference>
<dbReference type="CDD" id="cd16936">
    <property type="entry name" value="HATPase_RsbW-like"/>
    <property type="match status" value="1"/>
</dbReference>
<comment type="caution">
    <text evidence="4">The sequence shown here is derived from an EMBL/GenBank/DDBJ whole genome shotgun (WGS) entry which is preliminary data.</text>
</comment>
<dbReference type="PANTHER" id="PTHR35526">
    <property type="entry name" value="ANTI-SIGMA-F FACTOR RSBW-RELATED"/>
    <property type="match status" value="1"/>
</dbReference>
<keyword evidence="1" id="KW-0418">Kinase</keyword>
<dbReference type="Proteomes" id="UP001214441">
    <property type="component" value="Unassembled WGS sequence"/>
</dbReference>
<protein>
    <submittedName>
        <fullName evidence="4">ATP-binding protein</fullName>
    </submittedName>
</protein>
<evidence type="ECO:0000256" key="2">
    <source>
        <dbReference type="SAM" id="MobiDB-lite"/>
    </source>
</evidence>
<evidence type="ECO:0000259" key="3">
    <source>
        <dbReference type="Pfam" id="PF13581"/>
    </source>
</evidence>
<evidence type="ECO:0000313" key="5">
    <source>
        <dbReference type="Proteomes" id="UP001214441"/>
    </source>
</evidence>